<dbReference type="GO" id="GO:0003700">
    <property type="term" value="F:DNA-binding transcription factor activity"/>
    <property type="evidence" value="ECO:0007669"/>
    <property type="project" value="InterPro"/>
</dbReference>
<keyword evidence="7" id="KW-0663">Pyridoxal phosphate</keyword>
<gene>
    <name evidence="12" type="ORF">ENR64_00025</name>
</gene>
<dbReference type="PANTHER" id="PTHR46577">
    <property type="entry name" value="HTH-TYPE TRANSCRIPTIONAL REGULATORY PROTEIN GABR"/>
    <property type="match status" value="1"/>
</dbReference>
<proteinExistence type="inferred from homology"/>
<evidence type="ECO:0000256" key="4">
    <source>
        <dbReference type="ARBA" id="ARBA00011738"/>
    </source>
</evidence>
<dbReference type="GO" id="GO:0030170">
    <property type="term" value="F:pyridoxal phosphate binding"/>
    <property type="evidence" value="ECO:0007669"/>
    <property type="project" value="InterPro"/>
</dbReference>
<comment type="cofactor">
    <cofactor evidence="1">
        <name>pyridoxal 5'-phosphate</name>
        <dbReference type="ChEBI" id="CHEBI:597326"/>
    </cofactor>
</comment>
<dbReference type="InterPro" id="IPR036390">
    <property type="entry name" value="WH_DNA-bd_sf"/>
</dbReference>
<dbReference type="InterPro" id="IPR015422">
    <property type="entry name" value="PyrdxlP-dep_Trfase_small"/>
</dbReference>
<accession>A0A7C3PES8</accession>
<dbReference type="SUPFAM" id="SSF53383">
    <property type="entry name" value="PLP-dependent transferases"/>
    <property type="match status" value="1"/>
</dbReference>
<evidence type="ECO:0000256" key="6">
    <source>
        <dbReference type="ARBA" id="ARBA00022679"/>
    </source>
</evidence>
<evidence type="ECO:0000259" key="11">
    <source>
        <dbReference type="PROSITE" id="PS50949"/>
    </source>
</evidence>
<dbReference type="Pfam" id="PF00155">
    <property type="entry name" value="Aminotran_1_2"/>
    <property type="match status" value="1"/>
</dbReference>
<dbReference type="Gene3D" id="3.40.640.10">
    <property type="entry name" value="Type I PLP-dependent aspartate aminotransferase-like (Major domain)"/>
    <property type="match status" value="1"/>
</dbReference>
<keyword evidence="10" id="KW-0804">Transcription</keyword>
<dbReference type="GO" id="GO:0003677">
    <property type="term" value="F:DNA binding"/>
    <property type="evidence" value="ECO:0007669"/>
    <property type="project" value="UniProtKB-KW"/>
</dbReference>
<dbReference type="CDD" id="cd00609">
    <property type="entry name" value="AAT_like"/>
    <property type="match status" value="1"/>
</dbReference>
<dbReference type="Gene3D" id="1.10.10.10">
    <property type="entry name" value="Winged helix-like DNA-binding domain superfamily/Winged helix DNA-binding domain"/>
    <property type="match status" value="1"/>
</dbReference>
<comment type="subunit">
    <text evidence="4">Homodimer.</text>
</comment>
<dbReference type="SMART" id="SM00345">
    <property type="entry name" value="HTH_GNTR"/>
    <property type="match status" value="1"/>
</dbReference>
<keyword evidence="5 12" id="KW-0032">Aminotransferase</keyword>
<evidence type="ECO:0000313" key="12">
    <source>
        <dbReference type="EMBL" id="HFM96160.1"/>
    </source>
</evidence>
<keyword evidence="9" id="KW-0238">DNA-binding</keyword>
<evidence type="ECO:0000256" key="7">
    <source>
        <dbReference type="ARBA" id="ARBA00022898"/>
    </source>
</evidence>
<dbReference type="InterPro" id="IPR004839">
    <property type="entry name" value="Aminotransferase_I/II_large"/>
</dbReference>
<comment type="similarity">
    <text evidence="2">In the C-terminal section; belongs to the class-I pyridoxal-phosphate-dependent aminotransferase family.</text>
</comment>
<comment type="caution">
    <text evidence="12">The sequence shown here is derived from an EMBL/GenBank/DDBJ whole genome shotgun (WGS) entry which is preliminary data.</text>
</comment>
<dbReference type="GO" id="GO:0008483">
    <property type="term" value="F:transaminase activity"/>
    <property type="evidence" value="ECO:0007669"/>
    <property type="project" value="UniProtKB-KW"/>
</dbReference>
<dbReference type="Pfam" id="PF00392">
    <property type="entry name" value="GntR"/>
    <property type="match status" value="1"/>
</dbReference>
<dbReference type="EMBL" id="DSRU01000001">
    <property type="protein sequence ID" value="HFM96160.1"/>
    <property type="molecule type" value="Genomic_DNA"/>
</dbReference>
<dbReference type="InterPro" id="IPR051446">
    <property type="entry name" value="HTH_trans_reg/aminotransferase"/>
</dbReference>
<organism evidence="12">
    <name type="scientific">Oscillatoriales cyanobacterium SpSt-418</name>
    <dbReference type="NCBI Taxonomy" id="2282169"/>
    <lineage>
        <taxon>Bacteria</taxon>
        <taxon>Bacillati</taxon>
        <taxon>Cyanobacteriota</taxon>
        <taxon>Cyanophyceae</taxon>
        <taxon>Oscillatoriophycideae</taxon>
        <taxon>Oscillatoriales</taxon>
    </lineage>
</organism>
<evidence type="ECO:0000256" key="10">
    <source>
        <dbReference type="ARBA" id="ARBA00023163"/>
    </source>
</evidence>
<sequence length="486" mass="54496">MRIPLDRKAEQPIYLQIRERVRRLITTGALKPGDRLPSVREMAREAQVNKLTVIEAYSVLEADGLIHARQGSGYFVNREQSTAPLIESVSTFSPAQEVIIPKEVSGFCQSYIASIYAHQRQGMIAFSGGFPPQFDSGDLARIARRAVSDVADSLFNYDLPQGQLTFRQQIAQMLVQRGLVVSADDLIVTTGSFQAIALATRYFIQPGDWVVVESPTYHGLLAILENLQARVIGIPMTPTGMNLELLECYLKSHRPKLIYTVSTLHNPTGITTSQLHRQQLLELARSYNCLVMEDNAYEGLNFEPVPPPIKAIDRDDSVIYVGTFSKTLMPGLRVGYMVVPERYYQPLLQQKLLDDVHTPTASQAIVSEYLASGHYRHRLTHLRGYLQRSRNAMLEALAEHFPAEASWTIPQGGLLIWVQVPDELPLEKICHQVEAKGILVAPGSIFFPDRKGYNAFRLSFTHSPEEIAWGISVLGQELKQELEKLT</sequence>
<dbReference type="AlphaFoldDB" id="A0A7C3PES8"/>
<dbReference type="InterPro" id="IPR000524">
    <property type="entry name" value="Tscrpt_reg_HTH_GntR"/>
</dbReference>
<evidence type="ECO:0000256" key="1">
    <source>
        <dbReference type="ARBA" id="ARBA00001933"/>
    </source>
</evidence>
<evidence type="ECO:0000256" key="5">
    <source>
        <dbReference type="ARBA" id="ARBA00022576"/>
    </source>
</evidence>
<dbReference type="InterPro" id="IPR015424">
    <property type="entry name" value="PyrdxlP-dep_Trfase"/>
</dbReference>
<dbReference type="SUPFAM" id="SSF46785">
    <property type="entry name" value="Winged helix' DNA-binding domain"/>
    <property type="match status" value="1"/>
</dbReference>
<evidence type="ECO:0000256" key="2">
    <source>
        <dbReference type="ARBA" id="ARBA00005384"/>
    </source>
</evidence>
<keyword evidence="6 12" id="KW-0808">Transferase</keyword>
<dbReference type="PANTHER" id="PTHR46577:SF2">
    <property type="entry name" value="TRANSCRIPTIONAL REGULATORY PROTEIN"/>
    <property type="match status" value="1"/>
</dbReference>
<comment type="similarity">
    <text evidence="3">Belongs to the class-I pyridoxal-phosphate-dependent aminotransferase family.</text>
</comment>
<reference evidence="12" key="1">
    <citation type="journal article" date="2020" name="mSystems">
        <title>Genome- and Community-Level Interaction Insights into Carbon Utilization and Element Cycling Functions of Hydrothermarchaeota in Hydrothermal Sediment.</title>
        <authorList>
            <person name="Zhou Z."/>
            <person name="Liu Y."/>
            <person name="Xu W."/>
            <person name="Pan J."/>
            <person name="Luo Z.H."/>
            <person name="Li M."/>
        </authorList>
    </citation>
    <scope>NUCLEOTIDE SEQUENCE [LARGE SCALE GENOMIC DNA]</scope>
    <source>
        <strain evidence="12">SpSt-418</strain>
    </source>
</reference>
<evidence type="ECO:0000256" key="8">
    <source>
        <dbReference type="ARBA" id="ARBA00023015"/>
    </source>
</evidence>
<dbReference type="PROSITE" id="PS50949">
    <property type="entry name" value="HTH_GNTR"/>
    <property type="match status" value="1"/>
</dbReference>
<keyword evidence="8" id="KW-0805">Transcription regulation</keyword>
<evidence type="ECO:0000256" key="3">
    <source>
        <dbReference type="ARBA" id="ARBA00007441"/>
    </source>
</evidence>
<evidence type="ECO:0000256" key="9">
    <source>
        <dbReference type="ARBA" id="ARBA00023125"/>
    </source>
</evidence>
<dbReference type="CDD" id="cd07377">
    <property type="entry name" value="WHTH_GntR"/>
    <property type="match status" value="1"/>
</dbReference>
<dbReference type="Gene3D" id="3.90.1150.10">
    <property type="entry name" value="Aspartate Aminotransferase, domain 1"/>
    <property type="match status" value="1"/>
</dbReference>
<dbReference type="FunFam" id="3.40.640.10:FF:000053">
    <property type="entry name" value="Aminotransferase, class I"/>
    <property type="match status" value="1"/>
</dbReference>
<protein>
    <submittedName>
        <fullName evidence="12">PLP-dependent aminotransferase family protein</fullName>
    </submittedName>
</protein>
<dbReference type="InterPro" id="IPR015421">
    <property type="entry name" value="PyrdxlP-dep_Trfase_major"/>
</dbReference>
<dbReference type="InterPro" id="IPR036388">
    <property type="entry name" value="WH-like_DNA-bd_sf"/>
</dbReference>
<feature type="domain" description="HTH gntR-type" evidence="11">
    <location>
        <begin position="11"/>
        <end position="79"/>
    </location>
</feature>
<name>A0A7C3PES8_9CYAN</name>